<organism evidence="4 5">
    <name type="scientific">Microbacterium testaceum</name>
    <name type="common">Aureobacterium testaceum</name>
    <name type="synonym">Brevibacterium testaceum</name>
    <dbReference type="NCBI Taxonomy" id="2033"/>
    <lineage>
        <taxon>Bacteria</taxon>
        <taxon>Bacillati</taxon>
        <taxon>Actinomycetota</taxon>
        <taxon>Actinomycetes</taxon>
        <taxon>Micrococcales</taxon>
        <taxon>Microbacteriaceae</taxon>
        <taxon>Microbacterium</taxon>
    </lineage>
</organism>
<dbReference type="Proteomes" id="UP000075025">
    <property type="component" value="Unassembled WGS sequence"/>
</dbReference>
<evidence type="ECO:0000256" key="3">
    <source>
        <dbReference type="SAM" id="SignalP"/>
    </source>
</evidence>
<evidence type="ECO:0000313" key="5">
    <source>
        <dbReference type="Proteomes" id="UP000075025"/>
    </source>
</evidence>
<sequence>MSGFSRVALVLTVVLAAAPTADPGTASDTQTIVVEVPASSRQSPAPTPVPSSLDGGSSAAPETRGNLPATGQDAGMLVVGIILGVGALAAGALIARSRRRAG</sequence>
<feature type="transmembrane region" description="Helical" evidence="2">
    <location>
        <begin position="74"/>
        <end position="95"/>
    </location>
</feature>
<evidence type="ECO:0008006" key="6">
    <source>
        <dbReference type="Google" id="ProtNLM"/>
    </source>
</evidence>
<comment type="caution">
    <text evidence="4">The sequence shown here is derived from an EMBL/GenBank/DDBJ whole genome shotgun (WGS) entry which is preliminary data.</text>
</comment>
<evidence type="ECO:0000256" key="2">
    <source>
        <dbReference type="SAM" id="Phobius"/>
    </source>
</evidence>
<dbReference type="PATRIC" id="fig|2033.6.peg.3708"/>
<dbReference type="RefSeq" id="WP_058622409.1">
    <property type="nucleotide sequence ID" value="NZ_LDRT01000008.1"/>
</dbReference>
<dbReference type="EMBL" id="LDRT01000008">
    <property type="protein sequence ID" value="KTR96544.1"/>
    <property type="molecule type" value="Genomic_DNA"/>
</dbReference>
<protein>
    <recommendedName>
        <fullName evidence="6">Gram-positive cocci surface proteins LPxTG domain-containing protein</fullName>
    </recommendedName>
</protein>
<keyword evidence="2" id="KW-0812">Transmembrane</keyword>
<accession>A0A147F0W0</accession>
<keyword evidence="2" id="KW-0472">Membrane</keyword>
<dbReference type="AlphaFoldDB" id="A0A147F0W0"/>
<reference evidence="4 5" key="1">
    <citation type="journal article" date="2016" name="Front. Microbiol.">
        <title>Genomic Resource of Rice Seed Associated Bacteria.</title>
        <authorList>
            <person name="Midha S."/>
            <person name="Bansal K."/>
            <person name="Sharma S."/>
            <person name="Kumar N."/>
            <person name="Patil P.P."/>
            <person name="Chaudhry V."/>
            <person name="Patil P.B."/>
        </authorList>
    </citation>
    <scope>NUCLEOTIDE SEQUENCE [LARGE SCALE GENOMIC DNA]</scope>
    <source>
        <strain evidence="4 5">NS220</strain>
    </source>
</reference>
<name>A0A147F0W0_MICTE</name>
<keyword evidence="3" id="KW-0732">Signal</keyword>
<evidence type="ECO:0000313" key="4">
    <source>
        <dbReference type="EMBL" id="KTR96544.1"/>
    </source>
</evidence>
<evidence type="ECO:0000256" key="1">
    <source>
        <dbReference type="SAM" id="MobiDB-lite"/>
    </source>
</evidence>
<gene>
    <name evidence="4" type="ORF">NS220_01870</name>
</gene>
<proteinExistence type="predicted"/>
<feature type="chain" id="PRO_5007544701" description="Gram-positive cocci surface proteins LPxTG domain-containing protein" evidence="3">
    <location>
        <begin position="27"/>
        <end position="102"/>
    </location>
</feature>
<dbReference type="NCBIfam" id="TIGR01167">
    <property type="entry name" value="LPXTG_anchor"/>
    <property type="match status" value="1"/>
</dbReference>
<keyword evidence="2" id="KW-1133">Transmembrane helix</keyword>
<feature type="region of interest" description="Disordered" evidence="1">
    <location>
        <begin position="36"/>
        <end position="71"/>
    </location>
</feature>
<feature type="signal peptide" evidence="3">
    <location>
        <begin position="1"/>
        <end position="26"/>
    </location>
</feature>